<reference evidence="5 6" key="1">
    <citation type="journal article" date="2018" name="Arch. Microbiol.">
        <title>New insights into the metabolic potential of the phototrophic purple bacterium Rhodopila globiformis DSM 161(T) from its draft genome sequence and evidence for a vanadium-dependent nitrogenase.</title>
        <authorList>
            <person name="Imhoff J.F."/>
            <person name="Rahn T."/>
            <person name="Kunzel S."/>
            <person name="Neulinger S.C."/>
        </authorList>
    </citation>
    <scope>NUCLEOTIDE SEQUENCE [LARGE SCALE GENOMIC DNA]</scope>
    <source>
        <strain evidence="5 6">DSM 161</strain>
    </source>
</reference>
<dbReference type="PRINTS" id="PR01006">
    <property type="entry name" value="FLGHOOKFLIE"/>
</dbReference>
<keyword evidence="6" id="KW-1185">Reference proteome</keyword>
<evidence type="ECO:0000256" key="1">
    <source>
        <dbReference type="ARBA" id="ARBA00004117"/>
    </source>
</evidence>
<organism evidence="5 6">
    <name type="scientific">Rhodopila globiformis</name>
    <name type="common">Rhodopseudomonas globiformis</name>
    <dbReference type="NCBI Taxonomy" id="1071"/>
    <lineage>
        <taxon>Bacteria</taxon>
        <taxon>Pseudomonadati</taxon>
        <taxon>Pseudomonadota</taxon>
        <taxon>Alphaproteobacteria</taxon>
        <taxon>Acetobacterales</taxon>
        <taxon>Acetobacteraceae</taxon>
        <taxon>Rhodopila</taxon>
    </lineage>
</organism>
<dbReference type="HAMAP" id="MF_00724">
    <property type="entry name" value="FliE"/>
    <property type="match status" value="1"/>
</dbReference>
<comment type="subcellular location">
    <subcellularLocation>
        <location evidence="1 4">Bacterial flagellum basal body</location>
    </subcellularLocation>
</comment>
<sequence>MSTIPTIVVTPSAAAEAYARTAREAGAGGASGAAPDFGTAVQQALDQAIQTGHQADEQAMQAVSGTGNLTDVVTALSHAELTLQTATAIRDRVVQAYQDIIKMPI</sequence>
<dbReference type="PANTHER" id="PTHR34653:SF1">
    <property type="entry name" value="FLAGELLAR HOOK-BASAL BODY COMPLEX PROTEIN FLIE"/>
    <property type="match status" value="1"/>
</dbReference>
<dbReference type="EMBL" id="NHRY01000114">
    <property type="protein sequence ID" value="PPQ34345.1"/>
    <property type="molecule type" value="Genomic_DNA"/>
</dbReference>
<comment type="caution">
    <text evidence="5">The sequence shown here is derived from an EMBL/GenBank/DDBJ whole genome shotgun (WGS) entry which is preliminary data.</text>
</comment>
<proteinExistence type="inferred from homology"/>
<dbReference type="Proteomes" id="UP000239724">
    <property type="component" value="Unassembled WGS sequence"/>
</dbReference>
<dbReference type="GO" id="GO:0003774">
    <property type="term" value="F:cytoskeletal motor activity"/>
    <property type="evidence" value="ECO:0007669"/>
    <property type="project" value="InterPro"/>
</dbReference>
<comment type="similarity">
    <text evidence="2 4">Belongs to the FliE family.</text>
</comment>
<name>A0A2S6NIB5_RHOGL</name>
<dbReference type="GO" id="GO:0071973">
    <property type="term" value="P:bacterial-type flagellum-dependent cell motility"/>
    <property type="evidence" value="ECO:0007669"/>
    <property type="project" value="InterPro"/>
</dbReference>
<dbReference type="GO" id="GO:0005198">
    <property type="term" value="F:structural molecule activity"/>
    <property type="evidence" value="ECO:0007669"/>
    <property type="project" value="InterPro"/>
</dbReference>
<keyword evidence="3 4" id="KW-0975">Bacterial flagellum</keyword>
<accession>A0A2S6NIB5</accession>
<evidence type="ECO:0000313" key="6">
    <source>
        <dbReference type="Proteomes" id="UP000239724"/>
    </source>
</evidence>
<evidence type="ECO:0000256" key="4">
    <source>
        <dbReference type="HAMAP-Rule" id="MF_00724"/>
    </source>
</evidence>
<evidence type="ECO:0000313" key="5">
    <source>
        <dbReference type="EMBL" id="PPQ34345.1"/>
    </source>
</evidence>
<protein>
    <recommendedName>
        <fullName evidence="4">Flagellar hook-basal body complex protein FliE</fullName>
    </recommendedName>
</protein>
<dbReference type="OrthoDB" id="8481852at2"/>
<dbReference type="Pfam" id="PF02049">
    <property type="entry name" value="FliE"/>
    <property type="match status" value="1"/>
</dbReference>
<evidence type="ECO:0000256" key="2">
    <source>
        <dbReference type="ARBA" id="ARBA00009272"/>
    </source>
</evidence>
<gene>
    <name evidence="4" type="primary">fliE</name>
    <name evidence="5" type="ORF">CCS01_11275</name>
</gene>
<dbReference type="AlphaFoldDB" id="A0A2S6NIB5"/>
<dbReference type="PANTHER" id="PTHR34653">
    <property type="match status" value="1"/>
</dbReference>
<evidence type="ECO:0000256" key="3">
    <source>
        <dbReference type="ARBA" id="ARBA00023143"/>
    </source>
</evidence>
<dbReference type="GO" id="GO:0009425">
    <property type="term" value="C:bacterial-type flagellum basal body"/>
    <property type="evidence" value="ECO:0007669"/>
    <property type="project" value="UniProtKB-SubCell"/>
</dbReference>
<dbReference type="RefSeq" id="WP_104518952.1">
    <property type="nucleotide sequence ID" value="NZ_NHRY01000114.1"/>
</dbReference>
<dbReference type="InterPro" id="IPR001624">
    <property type="entry name" value="FliE"/>
</dbReference>